<sequence length="75" mass="7767">MRPRRAGLGRAGPALSLDRTGSNPSRPSSHSGAGGTRLAAPASGGADGALSSRRKRSRGASHIRALRRMMSMEAR</sequence>
<reference evidence="3" key="1">
    <citation type="submission" date="2018-07" db="EMBL/GenBank/DDBJ databases">
        <title>Genome Structure of the Opportunistic Pathogen Paracoccus yeei (Alphaproteobacteria) and Identification of Putative Virulence Factors.</title>
        <authorList>
            <person name="Lasek R."/>
            <person name="Szuplewska M."/>
            <person name="Mitura M."/>
            <person name="Decewicz P."/>
            <person name="Chmielowska C."/>
            <person name="Pawlot A."/>
            <person name="Sentkowska D."/>
            <person name="Czarnecki J."/>
            <person name="Bartosik D."/>
        </authorList>
    </citation>
    <scope>NUCLEOTIDE SEQUENCE [LARGE SCALE GENOMIC DNA]</scope>
    <source>
        <strain evidence="3">CCUG 32053</strain>
    </source>
</reference>
<gene>
    <name evidence="2" type="ORF">PY32053_00061</name>
</gene>
<accession>A0A386UII4</accession>
<dbReference type="Proteomes" id="UP000272010">
    <property type="component" value="Chromosome"/>
</dbReference>
<proteinExistence type="predicted"/>
<dbReference type="AlphaFoldDB" id="A0A386UII4"/>
<feature type="region of interest" description="Disordered" evidence="1">
    <location>
        <begin position="1"/>
        <end position="75"/>
    </location>
</feature>
<evidence type="ECO:0000313" key="3">
    <source>
        <dbReference type="Proteomes" id="UP000272010"/>
    </source>
</evidence>
<evidence type="ECO:0000256" key="1">
    <source>
        <dbReference type="SAM" id="MobiDB-lite"/>
    </source>
</evidence>
<organism evidence="2 3">
    <name type="scientific">Paracoccus yeei</name>
    <dbReference type="NCBI Taxonomy" id="147645"/>
    <lineage>
        <taxon>Bacteria</taxon>
        <taxon>Pseudomonadati</taxon>
        <taxon>Pseudomonadota</taxon>
        <taxon>Alphaproteobacteria</taxon>
        <taxon>Rhodobacterales</taxon>
        <taxon>Paracoccaceae</taxon>
        <taxon>Paracoccus</taxon>
    </lineage>
</organism>
<dbReference type="EMBL" id="CP031078">
    <property type="protein sequence ID" value="AYE99761.1"/>
    <property type="molecule type" value="Genomic_DNA"/>
</dbReference>
<name>A0A386UII4_9RHOB</name>
<feature type="compositionally biased region" description="Polar residues" evidence="1">
    <location>
        <begin position="19"/>
        <end position="31"/>
    </location>
</feature>
<evidence type="ECO:0000313" key="2">
    <source>
        <dbReference type="EMBL" id="AYE99761.1"/>
    </source>
</evidence>
<feature type="compositionally biased region" description="Basic residues" evidence="1">
    <location>
        <begin position="52"/>
        <end position="67"/>
    </location>
</feature>
<protein>
    <submittedName>
        <fullName evidence="2">Uncharacterized protein</fullName>
    </submittedName>
</protein>